<accession>A0ACB8FZE2</accession>
<reference evidence="1" key="1">
    <citation type="submission" date="2021-08" db="EMBL/GenBank/DDBJ databases">
        <title>The first chromosome-level gecko genome reveals the dynamic sex chromosomes of Neotropical dwarf geckos (Sphaerodactylidae: Sphaerodactylus).</title>
        <authorList>
            <person name="Pinto B.J."/>
            <person name="Keating S.E."/>
            <person name="Gamble T."/>
        </authorList>
    </citation>
    <scope>NUCLEOTIDE SEQUENCE</scope>
    <source>
        <strain evidence="1">TG3544</strain>
    </source>
</reference>
<comment type="caution">
    <text evidence="1">The sequence shown here is derived from an EMBL/GenBank/DDBJ whole genome shotgun (WGS) entry which is preliminary data.</text>
</comment>
<sequence>MGPPLEKRRGDWQELEEEFQQLQETHKIYKQKLEELNSLQAACSSSIQKQKRGLQDFTKVPSYGVSVPLADERAAAAVDLKQPLSGLGLAAEKRLILR</sequence>
<protein>
    <submittedName>
        <fullName evidence="1">Uncharacterized protein</fullName>
    </submittedName>
</protein>
<evidence type="ECO:0000313" key="1">
    <source>
        <dbReference type="EMBL" id="KAH8012481.1"/>
    </source>
</evidence>
<gene>
    <name evidence="1" type="ORF">K3G42_018211</name>
</gene>
<dbReference type="Proteomes" id="UP000827872">
    <property type="component" value="Linkage Group LG13"/>
</dbReference>
<organism evidence="1 2">
    <name type="scientific">Sphaerodactylus townsendi</name>
    <dbReference type="NCBI Taxonomy" id="933632"/>
    <lineage>
        <taxon>Eukaryota</taxon>
        <taxon>Metazoa</taxon>
        <taxon>Chordata</taxon>
        <taxon>Craniata</taxon>
        <taxon>Vertebrata</taxon>
        <taxon>Euteleostomi</taxon>
        <taxon>Lepidosauria</taxon>
        <taxon>Squamata</taxon>
        <taxon>Bifurcata</taxon>
        <taxon>Gekkota</taxon>
        <taxon>Sphaerodactylidae</taxon>
        <taxon>Sphaerodactylus</taxon>
    </lineage>
</organism>
<evidence type="ECO:0000313" key="2">
    <source>
        <dbReference type="Proteomes" id="UP000827872"/>
    </source>
</evidence>
<name>A0ACB8FZE2_9SAUR</name>
<dbReference type="EMBL" id="CM037626">
    <property type="protein sequence ID" value="KAH8012481.1"/>
    <property type="molecule type" value="Genomic_DNA"/>
</dbReference>
<keyword evidence="2" id="KW-1185">Reference proteome</keyword>
<proteinExistence type="predicted"/>